<comment type="caution">
    <text evidence="2">The sequence shown here is derived from an EMBL/GenBank/DDBJ whole genome shotgun (WGS) entry which is preliminary data.</text>
</comment>
<protein>
    <submittedName>
        <fullName evidence="2">Uncharacterized protein</fullName>
    </submittedName>
</protein>
<dbReference type="EMBL" id="JAHRIQ010069566">
    <property type="protein sequence ID" value="MEQ2242864.1"/>
    <property type="molecule type" value="Genomic_DNA"/>
</dbReference>
<gene>
    <name evidence="2" type="ORF">ILYODFUR_001247</name>
</gene>
<proteinExistence type="predicted"/>
<dbReference type="Proteomes" id="UP001482620">
    <property type="component" value="Unassembled WGS sequence"/>
</dbReference>
<evidence type="ECO:0000313" key="2">
    <source>
        <dbReference type="EMBL" id="MEQ2242864.1"/>
    </source>
</evidence>
<reference evidence="2 3" key="1">
    <citation type="submission" date="2021-06" db="EMBL/GenBank/DDBJ databases">
        <authorList>
            <person name="Palmer J.M."/>
        </authorList>
    </citation>
    <scope>NUCLEOTIDE SEQUENCE [LARGE SCALE GENOMIC DNA]</scope>
    <source>
        <strain evidence="3">if_2019</strain>
        <tissue evidence="2">Muscle</tissue>
    </source>
</reference>
<sequence length="155" mass="16853">MDPDEAAKWAVGSEFAPGAAEQSHGGVGPTAGMHTGTAPGGTGWPGQNTRFLHTLHSRQHFSCQRRSVHDTVVAKLTPEDIKKAREAKQALVKPVRQKLSERAKERKVPSTRISRLVNFGASNRIFLISFPAPAEQKHHHSMMLPPPCTTMVCSG</sequence>
<evidence type="ECO:0000256" key="1">
    <source>
        <dbReference type="SAM" id="MobiDB-lite"/>
    </source>
</evidence>
<keyword evidence="3" id="KW-1185">Reference proteome</keyword>
<feature type="region of interest" description="Disordered" evidence="1">
    <location>
        <begin position="1"/>
        <end position="48"/>
    </location>
</feature>
<organism evidence="2 3">
    <name type="scientific">Ilyodon furcidens</name>
    <name type="common">goldbreast splitfin</name>
    <dbReference type="NCBI Taxonomy" id="33524"/>
    <lineage>
        <taxon>Eukaryota</taxon>
        <taxon>Metazoa</taxon>
        <taxon>Chordata</taxon>
        <taxon>Craniata</taxon>
        <taxon>Vertebrata</taxon>
        <taxon>Euteleostomi</taxon>
        <taxon>Actinopterygii</taxon>
        <taxon>Neopterygii</taxon>
        <taxon>Teleostei</taxon>
        <taxon>Neoteleostei</taxon>
        <taxon>Acanthomorphata</taxon>
        <taxon>Ovalentaria</taxon>
        <taxon>Atherinomorphae</taxon>
        <taxon>Cyprinodontiformes</taxon>
        <taxon>Goodeidae</taxon>
        <taxon>Ilyodon</taxon>
    </lineage>
</organism>
<accession>A0ABV0UDP7</accession>
<evidence type="ECO:0000313" key="3">
    <source>
        <dbReference type="Proteomes" id="UP001482620"/>
    </source>
</evidence>
<name>A0ABV0UDP7_9TELE</name>